<comment type="pathway">
    <text evidence="3">Protein modification; protein glycosylation.</text>
</comment>
<feature type="region of interest" description="Disordered" evidence="21">
    <location>
        <begin position="34"/>
        <end position="60"/>
    </location>
</feature>
<dbReference type="GO" id="GO:0046872">
    <property type="term" value="F:metal ion binding"/>
    <property type="evidence" value="ECO:0007669"/>
    <property type="project" value="UniProtKB-KW"/>
</dbReference>
<keyword evidence="23" id="KW-1185">Reference proteome</keyword>
<dbReference type="PANTHER" id="PTHR46420:SF1">
    <property type="entry name" value="BETA-1,4-GLUCURONYLTRANSFERASE 1"/>
    <property type="match status" value="1"/>
</dbReference>
<dbReference type="FunCoup" id="F2UGP5">
    <property type="interactions" value="160"/>
</dbReference>
<keyword evidence="14" id="KW-0325">Glycoprotein</keyword>
<evidence type="ECO:0000256" key="2">
    <source>
        <dbReference type="ARBA" id="ARBA00004323"/>
    </source>
</evidence>
<comment type="catalytic activity">
    <reaction evidence="20">
        <text>3-O-[beta-D-Xyl-(1-&gt;4)-Rib-ol-P-Rib-ol-P-3-beta-D-GalNAc-(1-&gt;3)-beta-D-GlcNAc-(1-&gt;4)-(O-6-P-alpha-D-Man)]-Thr-[protein] + UDP-alpha-D-glucuronate = 3-O-[beta-D-GlcA-(1-&gt;3)-beta-D-Xyl-(1-&gt;4)-Rib-ol-P-Rib-ol-P-3-beta-D-GalNAc-(1-&gt;3)-beta-D-GlcNAc-(1-&gt;4)-(O-6-P-alpha-D-Man)]-Thr-[protein] + UDP + H(+)</text>
        <dbReference type="Rhea" id="RHEA:46860"/>
        <dbReference type="Rhea" id="RHEA-COMP:15023"/>
        <dbReference type="Rhea" id="RHEA-COMP:17482"/>
        <dbReference type="ChEBI" id="CHEBI:15378"/>
        <dbReference type="ChEBI" id="CHEBI:58052"/>
        <dbReference type="ChEBI" id="CHEBI:58223"/>
        <dbReference type="ChEBI" id="CHEBI:142405"/>
        <dbReference type="ChEBI" id="CHEBI:177336"/>
    </reaction>
</comment>
<evidence type="ECO:0000256" key="4">
    <source>
        <dbReference type="ARBA" id="ARBA00008539"/>
    </source>
</evidence>
<evidence type="ECO:0000256" key="17">
    <source>
        <dbReference type="ARBA" id="ARBA00032175"/>
    </source>
</evidence>
<dbReference type="Proteomes" id="UP000007799">
    <property type="component" value="Unassembled WGS sequence"/>
</dbReference>
<keyword evidence="6" id="KW-0328">Glycosyltransferase</keyword>
<dbReference type="GeneID" id="16072276"/>
<dbReference type="InterPro" id="IPR043189">
    <property type="entry name" value="B4GAT1"/>
</dbReference>
<protein>
    <recommendedName>
        <fullName evidence="5">Beta-1,4-glucuronyltransferase 1</fullName>
    </recommendedName>
    <alternativeName>
        <fullName evidence="16">I-beta-1,3-N-acetylglucosaminyltransferase</fullName>
    </alternativeName>
    <alternativeName>
        <fullName evidence="19">N-acetyllactosaminide beta-1,3-N-acetylglucosaminyltransferase</fullName>
    </alternativeName>
    <alternativeName>
        <fullName evidence="17">Poly-N-acetyllactosamine extension enzyme</fullName>
    </alternativeName>
    <alternativeName>
        <fullName evidence="18">UDP-GlcNAc:betaGal beta-1,3-N-acetylglucosaminyltransferase 1</fullName>
    </alternativeName>
</protein>
<keyword evidence="13" id="KW-0472">Membrane</keyword>
<evidence type="ECO:0000313" key="22">
    <source>
        <dbReference type="EMBL" id="EGD75795.1"/>
    </source>
</evidence>
<evidence type="ECO:0000256" key="5">
    <source>
        <dbReference type="ARBA" id="ARBA00017962"/>
    </source>
</evidence>
<dbReference type="InParanoid" id="F2UGP5"/>
<keyword evidence="11" id="KW-1133">Transmembrane helix</keyword>
<dbReference type="KEGG" id="sre:PTSG_07914"/>
<evidence type="ECO:0000256" key="10">
    <source>
        <dbReference type="ARBA" id="ARBA00022968"/>
    </source>
</evidence>
<dbReference type="eggNOG" id="KOG3765">
    <property type="taxonomic scope" value="Eukaryota"/>
</dbReference>
<evidence type="ECO:0000256" key="18">
    <source>
        <dbReference type="ARBA" id="ARBA00032181"/>
    </source>
</evidence>
<comment type="cofactor">
    <cofactor evidence="1">
        <name>Mn(2+)</name>
        <dbReference type="ChEBI" id="CHEBI:29035"/>
    </cofactor>
</comment>
<evidence type="ECO:0000256" key="8">
    <source>
        <dbReference type="ARBA" id="ARBA00022692"/>
    </source>
</evidence>
<dbReference type="Pfam" id="PF13896">
    <property type="entry name" value="Glyco_transf_49"/>
    <property type="match status" value="1"/>
</dbReference>
<dbReference type="PANTHER" id="PTHR46420">
    <property type="entry name" value="BETA-1,4-GLUCURONYLTRANSFERASE 1"/>
    <property type="match status" value="1"/>
</dbReference>
<evidence type="ECO:0000256" key="16">
    <source>
        <dbReference type="ARBA" id="ARBA00030723"/>
    </source>
</evidence>
<comment type="subcellular location">
    <subcellularLocation>
        <location evidence="2">Golgi apparatus membrane</location>
        <topology evidence="2">Single-pass type II membrane protein</topology>
    </subcellularLocation>
</comment>
<dbReference type="STRING" id="946362.F2UGP5"/>
<name>F2UGP5_SALR5</name>
<proteinExistence type="inferred from homology"/>
<evidence type="ECO:0000256" key="21">
    <source>
        <dbReference type="SAM" id="MobiDB-lite"/>
    </source>
</evidence>
<keyword evidence="15" id="KW-0464">Manganese</keyword>
<dbReference type="OrthoDB" id="9974378at2759"/>
<feature type="compositionally biased region" description="Basic and acidic residues" evidence="21">
    <location>
        <begin position="45"/>
        <end position="60"/>
    </location>
</feature>
<evidence type="ECO:0000256" key="7">
    <source>
        <dbReference type="ARBA" id="ARBA00022679"/>
    </source>
</evidence>
<evidence type="ECO:0000313" key="23">
    <source>
        <dbReference type="Proteomes" id="UP000007799"/>
    </source>
</evidence>
<keyword evidence="9" id="KW-0479">Metal-binding</keyword>
<comment type="similarity">
    <text evidence="4">Belongs to the glycosyltransferase 49 family.</text>
</comment>
<keyword evidence="10" id="KW-0735">Signal-anchor</keyword>
<evidence type="ECO:0000256" key="19">
    <source>
        <dbReference type="ARBA" id="ARBA00033291"/>
    </source>
</evidence>
<dbReference type="GO" id="GO:0015020">
    <property type="term" value="F:glucuronosyltransferase activity"/>
    <property type="evidence" value="ECO:0007669"/>
    <property type="project" value="InterPro"/>
</dbReference>
<dbReference type="UniPathway" id="UPA00378"/>
<dbReference type="AlphaFoldDB" id="F2UGP5"/>
<evidence type="ECO:0000256" key="20">
    <source>
        <dbReference type="ARBA" id="ARBA00047852"/>
    </source>
</evidence>
<evidence type="ECO:0000256" key="13">
    <source>
        <dbReference type="ARBA" id="ARBA00023136"/>
    </source>
</evidence>
<evidence type="ECO:0000256" key="9">
    <source>
        <dbReference type="ARBA" id="ARBA00022723"/>
    </source>
</evidence>
<evidence type="ECO:0000256" key="15">
    <source>
        <dbReference type="ARBA" id="ARBA00023211"/>
    </source>
</evidence>
<evidence type="ECO:0000256" key="11">
    <source>
        <dbReference type="ARBA" id="ARBA00022989"/>
    </source>
</evidence>
<accession>F2UGP5</accession>
<dbReference type="RefSeq" id="XP_004991716.1">
    <property type="nucleotide sequence ID" value="XM_004991659.1"/>
</dbReference>
<dbReference type="EMBL" id="GL832973">
    <property type="protein sequence ID" value="EGD75795.1"/>
    <property type="molecule type" value="Genomic_DNA"/>
</dbReference>
<keyword evidence="8" id="KW-0812">Transmembrane</keyword>
<evidence type="ECO:0000256" key="14">
    <source>
        <dbReference type="ARBA" id="ARBA00023180"/>
    </source>
</evidence>
<evidence type="ECO:0000256" key="1">
    <source>
        <dbReference type="ARBA" id="ARBA00001936"/>
    </source>
</evidence>
<evidence type="ECO:0000256" key="3">
    <source>
        <dbReference type="ARBA" id="ARBA00004922"/>
    </source>
</evidence>
<reference evidence="22" key="1">
    <citation type="submission" date="2009-08" db="EMBL/GenBank/DDBJ databases">
        <title>Annotation of Salpingoeca rosetta.</title>
        <authorList>
            <consortium name="The Broad Institute Genome Sequencing Platform"/>
            <person name="Russ C."/>
            <person name="Cuomo C."/>
            <person name="Burger G."/>
            <person name="Gray M.W."/>
            <person name="Holland P.W.H."/>
            <person name="King N."/>
            <person name="Lang F.B.F."/>
            <person name="Roger A.J."/>
            <person name="Ruiz-Trillo I."/>
            <person name="Young S.K."/>
            <person name="Zeng Q."/>
            <person name="Gargeya S."/>
            <person name="Alvarado L."/>
            <person name="Berlin A."/>
            <person name="Chapman S.B."/>
            <person name="Chen Z."/>
            <person name="Freedman E."/>
            <person name="Gellesch M."/>
            <person name="Goldberg J."/>
            <person name="Griggs A."/>
            <person name="Gujja S."/>
            <person name="Heilman E."/>
            <person name="Heiman D."/>
            <person name="Howarth C."/>
            <person name="Mehta T."/>
            <person name="Neiman D."/>
            <person name="Pearson M."/>
            <person name="Roberts A."/>
            <person name="Saif S."/>
            <person name="Shea T."/>
            <person name="Shenoy N."/>
            <person name="Sisk P."/>
            <person name="Stolte C."/>
            <person name="Sykes S."/>
            <person name="White J."/>
            <person name="Yandava C."/>
            <person name="Haas B."/>
            <person name="Nusbaum C."/>
            <person name="Birren B."/>
        </authorList>
    </citation>
    <scope>NUCLEOTIDE SEQUENCE [LARGE SCALE GENOMIC DNA]</scope>
    <source>
        <strain evidence="22">ATCC 50818</strain>
    </source>
</reference>
<dbReference type="GO" id="GO:0035269">
    <property type="term" value="P:protein O-linked glycosylation via mannose"/>
    <property type="evidence" value="ECO:0007669"/>
    <property type="project" value="TreeGrafter"/>
</dbReference>
<dbReference type="GO" id="GO:0000139">
    <property type="term" value="C:Golgi membrane"/>
    <property type="evidence" value="ECO:0007669"/>
    <property type="project" value="UniProtKB-SubCell"/>
</dbReference>
<gene>
    <name evidence="22" type="ORF">PTSG_07914</name>
</gene>
<keyword evidence="12" id="KW-0333">Golgi apparatus</keyword>
<evidence type="ECO:0000256" key="12">
    <source>
        <dbReference type="ARBA" id="ARBA00023034"/>
    </source>
</evidence>
<keyword evidence="7" id="KW-0808">Transferase</keyword>
<sequence length="449" mass="49647">MMSGGGAVTGVLLLVLVVQYAGVWVLTWEQGDSRDHHGSHQQQQHQHDNAHSRQHGGRDSLDARTDLRRRLLISDVHVGSLFAAAIDGDGIAALIENAVEHGEYLVLPNVIKSTSFVDGGGVAGELAASSVTICTHASLDNVKAARHQAHAFRAQGAVSIAVFVNQDVALALATLARLALCADFSNVDAHVVLDRGALHTYAFDLDAAVNTLTMDCEQLFTGRDQPMENYGKHLPYPNNALRNIARQYATSKFITVLDVDIVPSASLVRAFSDAAAQLDPAEISNTAFVLPAFEISAELPVHEFPTTREEMLATLAAGTAQPFYKDVCWKCQKQTRYDIWEATPSDLTYEVPWTDPWEPFYIAKASTCPPYDERFKQYGFNRISQVCETHIAGFKFKVLYDAFVMHAGFKVPTAFHPTKQEELSSNRMLFRQFKQELKSKYPGVARRCY</sequence>
<organism evidence="23">
    <name type="scientific">Salpingoeca rosetta (strain ATCC 50818 / BSB-021)</name>
    <dbReference type="NCBI Taxonomy" id="946362"/>
    <lineage>
        <taxon>Eukaryota</taxon>
        <taxon>Choanoflagellata</taxon>
        <taxon>Craspedida</taxon>
        <taxon>Salpingoecidae</taxon>
        <taxon>Salpingoeca</taxon>
    </lineage>
</organism>
<evidence type="ECO:0000256" key="6">
    <source>
        <dbReference type="ARBA" id="ARBA00022676"/>
    </source>
</evidence>